<gene>
    <name evidence="3" type="ORF">ECRASSUSDP1_LOCUS20152</name>
</gene>
<dbReference type="EMBL" id="CAMPGE010020515">
    <property type="protein sequence ID" value="CAI2378752.1"/>
    <property type="molecule type" value="Genomic_DNA"/>
</dbReference>
<name>A0AAD1XUM7_EUPCR</name>
<dbReference type="Proteomes" id="UP001295684">
    <property type="component" value="Unassembled WGS sequence"/>
</dbReference>
<feature type="compositionally biased region" description="Basic and acidic residues" evidence="2">
    <location>
        <begin position="290"/>
        <end position="302"/>
    </location>
</feature>
<evidence type="ECO:0000256" key="1">
    <source>
        <dbReference type="SAM" id="Coils"/>
    </source>
</evidence>
<feature type="region of interest" description="Disordered" evidence="2">
    <location>
        <begin position="858"/>
        <end position="880"/>
    </location>
</feature>
<feature type="region of interest" description="Disordered" evidence="2">
    <location>
        <begin position="287"/>
        <end position="311"/>
    </location>
</feature>
<evidence type="ECO:0000313" key="3">
    <source>
        <dbReference type="EMBL" id="CAI2378752.1"/>
    </source>
</evidence>
<proteinExistence type="predicted"/>
<feature type="coiled-coil region" evidence="1">
    <location>
        <begin position="784"/>
        <end position="811"/>
    </location>
</feature>
<keyword evidence="4" id="KW-1185">Reference proteome</keyword>
<comment type="caution">
    <text evidence="3">The sequence shown here is derived from an EMBL/GenBank/DDBJ whole genome shotgun (WGS) entry which is preliminary data.</text>
</comment>
<feature type="region of interest" description="Disordered" evidence="2">
    <location>
        <begin position="328"/>
        <end position="348"/>
    </location>
</feature>
<sequence>MSFNYQSEVSAEDLLDEYIEKEDRSYLEIMTEVDINDSHSARVPSRNTMEHDFNFLGSRMNEYNNNLLHKLNYETDAAKYPKQAILKPKGYDFMHIGARYGQFLPFSSPEQETKSSCPSFSEFYKQSVLKNDHAYDSIKTENLIKNSFINQKVNTEKGYDINDFLPDKKKSGLVLQDRERNKIESPSLRDHCSSCCSCKHVSETRSNHMRASFSSSGSSNRGNNTRRQNRPDSSLFEYKLPEREDDFDTDNTMDLCRDTETENEAFSSKNGPEFSKYISEVNLQMLGDQRPPRPVKENEKTLKPAHSNQNIMQSPAFQGSLERVLNNDNSVSSLNSGRGRNRRSRSKITRVHSIKKFKEDELNENMNPNSSFMPHQVQDQNSYESTAKKHQSEARYNVSGTKIEFKTLDSCYTPAVQNTNESHMTNNELDHALDKEYAILEKNYGQPPLNSSMISQDHEKRRQKCLQDTSPGYKMPSFMQEKALEQEESLQYDVKLPSNQPLLDRIEELEQKRLGIPNDKPFSYNSHQELPLQEAPDESYQNCDAQEIQESQKTLKPLEMASEYLSYEDRKKKALEELDEIIASSEDEILAVNNYLNSSKFYQVEQPPQKEISKFEESHRNGMRKSSGNIKIYQSFETQSYEEDTYSPNSSNFMSKVLIIQKSIRRYLQSKRGSVQKQQEFNTAPTKQVDKNLYIFPENLNDSKNQTLSSVDIPEEAVQLSKSIENDISSINCSAHYVTSIQNIQDIKRRVLTESAEKSPIQYKYSKENSMRSTDKSQKIEKSMQITDKQIEEAKLQVQRELAKLEETSSDESYLFSDREAVEEPASFSAKKEEHKITITHREHSQDDEFITLENGNILTPSQNKNSEAKTSREATLDKRNDTSESFLNYSLSDEEMEHKLKQSIANLITAVTKKDQKDTIQTLNELDLSKSSQIEGMIKENLKANLLDRDENLSSYLSSSNLNNENVKNPK</sequence>
<feature type="compositionally biased region" description="Low complexity" evidence="2">
    <location>
        <begin position="212"/>
        <end position="226"/>
    </location>
</feature>
<reference evidence="3" key="1">
    <citation type="submission" date="2023-07" db="EMBL/GenBank/DDBJ databases">
        <authorList>
            <consortium name="AG Swart"/>
            <person name="Singh M."/>
            <person name="Singh A."/>
            <person name="Seah K."/>
            <person name="Emmerich C."/>
        </authorList>
    </citation>
    <scope>NUCLEOTIDE SEQUENCE</scope>
    <source>
        <strain evidence="3">DP1</strain>
    </source>
</reference>
<dbReference type="AlphaFoldDB" id="A0AAD1XUM7"/>
<keyword evidence="1" id="KW-0175">Coiled coil</keyword>
<feature type="compositionally biased region" description="Low complexity" evidence="2">
    <location>
        <begin position="328"/>
        <end position="338"/>
    </location>
</feature>
<feature type="region of interest" description="Disordered" evidence="2">
    <location>
        <begin position="207"/>
        <end position="238"/>
    </location>
</feature>
<feature type="compositionally biased region" description="Basic residues" evidence="2">
    <location>
        <begin position="339"/>
        <end position="348"/>
    </location>
</feature>
<evidence type="ECO:0000313" key="4">
    <source>
        <dbReference type="Proteomes" id="UP001295684"/>
    </source>
</evidence>
<feature type="compositionally biased region" description="Basic and acidic residues" evidence="2">
    <location>
        <begin position="867"/>
        <end position="880"/>
    </location>
</feature>
<organism evidence="3 4">
    <name type="scientific">Euplotes crassus</name>
    <dbReference type="NCBI Taxonomy" id="5936"/>
    <lineage>
        <taxon>Eukaryota</taxon>
        <taxon>Sar</taxon>
        <taxon>Alveolata</taxon>
        <taxon>Ciliophora</taxon>
        <taxon>Intramacronucleata</taxon>
        <taxon>Spirotrichea</taxon>
        <taxon>Hypotrichia</taxon>
        <taxon>Euplotida</taxon>
        <taxon>Euplotidae</taxon>
        <taxon>Moneuplotes</taxon>
    </lineage>
</organism>
<protein>
    <submittedName>
        <fullName evidence="3">Uncharacterized protein</fullName>
    </submittedName>
</protein>
<evidence type="ECO:0000256" key="2">
    <source>
        <dbReference type="SAM" id="MobiDB-lite"/>
    </source>
</evidence>
<accession>A0AAD1XUM7</accession>